<accession>A0A080YUN1</accession>
<feature type="domain" description="Calmodulin binding protein-like N-terminal" evidence="2">
    <location>
        <begin position="495"/>
        <end position="639"/>
    </location>
</feature>
<dbReference type="EMBL" id="HG670306">
    <property type="protein sequence ID" value="CDM87118.1"/>
    <property type="molecule type" value="Genomic_DNA"/>
</dbReference>
<organism evidence="3">
    <name type="scientific">Triticum aestivum</name>
    <name type="common">Wheat</name>
    <dbReference type="NCBI Taxonomy" id="4565"/>
    <lineage>
        <taxon>Eukaryota</taxon>
        <taxon>Viridiplantae</taxon>
        <taxon>Streptophyta</taxon>
        <taxon>Embryophyta</taxon>
        <taxon>Tracheophyta</taxon>
        <taxon>Spermatophyta</taxon>
        <taxon>Magnoliopsida</taxon>
        <taxon>Liliopsida</taxon>
        <taxon>Poales</taxon>
        <taxon>Poaceae</taxon>
        <taxon>BOP clade</taxon>
        <taxon>Pooideae</taxon>
        <taxon>Triticodae</taxon>
        <taxon>Triticeae</taxon>
        <taxon>Triticinae</taxon>
        <taxon>Triticum</taxon>
    </lineage>
</organism>
<dbReference type="InterPro" id="IPR046831">
    <property type="entry name" value="Calmodulin_bind_N"/>
</dbReference>
<proteinExistence type="predicted"/>
<evidence type="ECO:0000256" key="1">
    <source>
        <dbReference type="SAM" id="MobiDB-lite"/>
    </source>
</evidence>
<sequence length="648" mass="72617">MVEITSGSDGVELERLDTVCVARLHHGVERVTPMLLAGFVVGDLRDPRPPPALVHADVFWLWRRWPSTGVGRRERRRRLDLAMISGRSAKEWMWMMVGACRHEFGGGGVDLNISFVMCWCRSQLSQSPKFRLAIENSVSRTIYKKDTVETEDGGGHIKVGMYDGANPIPSDHPLASVRVDLVLVEGSFNEPKQDFWSKEEFDESIIKPRKGIKRLVENSTFNLIDGSCDHEGVSIMDNSQQREVKLGVRLAVHTGVRVLEGVSNPFKVQEGKTKSLGPVSLYFLFPKRVSPDEQHGLPPPIIQGPFQKADDNSSQSPPGYCPPLPPCGQDQCTSLPNAIPQVTFPNLSGYGLLDGQWNTNPGGEMIIEHENRSNVQLPVEEYYLDASFRCNQVLIQWDEPHVELKKHRTFLDQLMPLYSTQSRFNRESLPGMRVMDKADKLLASISYGDSVWKMVTSITSRSTQTPQRRGVLIRLIKPYDSDDGPPVKKQRNARYQLRFVNRVCNDYYTREQIKSEDGNLLKVALYDENNLVVTSGPLSSASVEIVLLHGDFNDEGRDYWTSEEFSACLVHPQSVEEPTALGGDRVLTLAEGGADLGNVNFHTSSSHARTGKFKMGVKITNLREESVQEGITSPFLVRVRQGKGTSFY</sequence>
<dbReference type="HOGENOM" id="CLU_019004_0_0_1"/>
<reference evidence="3" key="1">
    <citation type="journal article" date="2014" name="Science">
        <title>Structural and functional partitioning of bread wheat chromosome 3B.</title>
        <authorList>
            <person name="Choulet F."/>
            <person name="Alberti A."/>
            <person name="Theil S."/>
            <person name="Glover N."/>
            <person name="Barbe V."/>
            <person name="Daron J."/>
            <person name="Pingault L."/>
            <person name="Sourdille P."/>
            <person name="Couloux A."/>
            <person name="Paux E."/>
            <person name="Leroy P."/>
            <person name="Mangenot S."/>
            <person name="Guilhot N."/>
            <person name="Le Gouis J."/>
            <person name="Balfourier F."/>
            <person name="Alaux M."/>
            <person name="Jamilloux V."/>
            <person name="Poulain J."/>
            <person name="Durand C."/>
            <person name="Bellec A."/>
            <person name="Gaspin C."/>
            <person name="Safar J."/>
            <person name="Dolezel J."/>
            <person name="Rogers J."/>
            <person name="Vandepoele K."/>
            <person name="Aury J.M."/>
            <person name="Mayer K."/>
            <person name="Berges H."/>
            <person name="Quesneville H."/>
            <person name="Wincker P."/>
            <person name="Feuillet C."/>
        </authorList>
    </citation>
    <scope>NUCLEOTIDE SEQUENCE</scope>
</reference>
<gene>
    <name evidence="3" type="ORF">TRAES_3BF153400020CFD_c1</name>
</gene>
<dbReference type="InterPro" id="IPR012416">
    <property type="entry name" value="CBP60"/>
</dbReference>
<dbReference type="ExpressionAtlas" id="A0A080YUN1">
    <property type="expression patterns" value="baseline"/>
</dbReference>
<evidence type="ECO:0000313" key="3">
    <source>
        <dbReference type="EMBL" id="CDM87118.1"/>
    </source>
</evidence>
<protein>
    <recommendedName>
        <fullName evidence="2">Calmodulin binding protein-like N-terminal domain-containing protein</fullName>
    </recommendedName>
</protein>
<feature type="region of interest" description="Disordered" evidence="1">
    <location>
        <begin position="293"/>
        <end position="320"/>
    </location>
</feature>
<dbReference type="GO" id="GO:0005516">
    <property type="term" value="F:calmodulin binding"/>
    <property type="evidence" value="ECO:0007669"/>
    <property type="project" value="InterPro"/>
</dbReference>
<dbReference type="PANTHER" id="PTHR31713:SF80">
    <property type="entry name" value="HMA DOMAIN-CONTAINING PROTEIN"/>
    <property type="match status" value="1"/>
</dbReference>
<dbReference type="Pfam" id="PF07887">
    <property type="entry name" value="Calmodulin_bind"/>
    <property type="match status" value="2"/>
</dbReference>
<dbReference type="PANTHER" id="PTHR31713">
    <property type="entry name" value="OS02G0177800 PROTEIN"/>
    <property type="match status" value="1"/>
</dbReference>
<evidence type="ECO:0000259" key="2">
    <source>
        <dbReference type="Pfam" id="PF07887"/>
    </source>
</evidence>
<dbReference type="AlphaFoldDB" id="A0A080YUN1"/>
<name>A0A080YUN1_WHEAT</name>
<feature type="domain" description="Calmodulin binding protein-like N-terminal" evidence="2">
    <location>
        <begin position="131"/>
        <end position="270"/>
    </location>
</feature>